<proteinExistence type="predicted"/>
<dbReference type="CDD" id="cd09823">
    <property type="entry name" value="peroxinectin_like"/>
    <property type="match status" value="1"/>
</dbReference>
<keyword evidence="2" id="KW-0349">Heme</keyword>
<keyword evidence="3" id="KW-0732">Signal</keyword>
<dbReference type="STRING" id="43151.W5JF37"/>
<evidence type="ECO:0000256" key="2">
    <source>
        <dbReference type="PIRSR" id="PIRSR619791-2"/>
    </source>
</evidence>
<dbReference type="VEuPathDB" id="VectorBase:ADAC006384"/>
<dbReference type="GO" id="GO:0006979">
    <property type="term" value="P:response to oxidative stress"/>
    <property type="evidence" value="ECO:0007669"/>
    <property type="project" value="InterPro"/>
</dbReference>
<evidence type="ECO:0000313" key="6">
    <source>
        <dbReference type="Proteomes" id="UP000000673"/>
    </source>
</evidence>
<name>W5JF37_ANODA</name>
<dbReference type="PROSITE" id="PS50292">
    <property type="entry name" value="PEROXIDASE_3"/>
    <property type="match status" value="1"/>
</dbReference>
<gene>
    <name evidence="4" type="ORF">AND_006384</name>
</gene>
<dbReference type="InterPro" id="IPR019791">
    <property type="entry name" value="Haem_peroxidase_animal"/>
</dbReference>
<reference evidence="4" key="2">
    <citation type="submission" date="2010-05" db="EMBL/GenBank/DDBJ databases">
        <authorList>
            <person name="Almeida L.G."/>
            <person name="Nicolas M.F."/>
            <person name="Souza R.C."/>
            <person name="Vasconcelos A.T.R."/>
        </authorList>
    </citation>
    <scope>NUCLEOTIDE SEQUENCE</scope>
</reference>
<evidence type="ECO:0000313" key="4">
    <source>
        <dbReference type="EMBL" id="ETN61943.1"/>
    </source>
</evidence>
<dbReference type="PANTHER" id="PTHR11475">
    <property type="entry name" value="OXIDASE/PEROXIDASE"/>
    <property type="match status" value="1"/>
</dbReference>
<keyword evidence="6" id="KW-1185">Reference proteome</keyword>
<keyword evidence="2" id="KW-0479">Metal-binding</keyword>
<evidence type="ECO:0000313" key="5">
    <source>
        <dbReference type="EnsemblMetazoa" id="ADAC006384-PA"/>
    </source>
</evidence>
<dbReference type="InterPro" id="IPR037120">
    <property type="entry name" value="Haem_peroxidase_sf_animal"/>
</dbReference>
<keyword evidence="2" id="KW-0408">Iron</keyword>
<dbReference type="InterPro" id="IPR010255">
    <property type="entry name" value="Haem_peroxidase_sf"/>
</dbReference>
<dbReference type="AlphaFoldDB" id="W5JF37"/>
<evidence type="ECO:0000256" key="3">
    <source>
        <dbReference type="SAM" id="SignalP"/>
    </source>
</evidence>
<dbReference type="HOGENOM" id="CLU_006087_5_2_1"/>
<accession>W5JF37</accession>
<reference evidence="5" key="4">
    <citation type="submission" date="2015-06" db="UniProtKB">
        <authorList>
            <consortium name="EnsemblMetazoa"/>
        </authorList>
    </citation>
    <scope>IDENTIFICATION</scope>
</reference>
<dbReference type="GO" id="GO:0020037">
    <property type="term" value="F:heme binding"/>
    <property type="evidence" value="ECO:0007669"/>
    <property type="project" value="InterPro"/>
</dbReference>
<dbReference type="eggNOG" id="KOG2408">
    <property type="taxonomic scope" value="Eukaryota"/>
</dbReference>
<sequence length="624" mass="70441">MLTNGMTVCAFWEMAHLPIIYLTTSIVLLLLSSGASRAQHDCPPAPDCAPSDQSSRFRTIDGTCNNLNEPLQGAAMRPYRRLVDAKYADGLWKPALAGSGSPMPNARQLSMALFGETEMQHPRHTMVSMQFGQLMAHDVSFTADAFGMQCCADGKMVPADQARSPRCLPIEVARDDPVMAEEGIECLNMVRTKTTLEDPCQGRGGPAEQLSSVTSYLDLSVVYGNSLEESHKLRTFEGGLMRVEHRHGRDWPPYFPNRTQLCDVKDETEACYLTGDRRANQSPHLALLQIAFLLEHNRLARELAILNPRWDDERLFQEARQINIGQYQAIVYYEWLPIYLGRQNLVAYGVLPEQGTQPDFIDDYDPSVDATVSNAFGNAALRFFHNLIAGHLDLVEESLQPTGSIRLSDWLDRPSVLELDGNYEKLSRGMINQPHDRPNFHLTPEVKHFLFRSGAPVGTDLKAIDIQRARDHGLASYNAYRQFCGLKAVRRWDEFEELLRPISAAAIPAQYESVEDVELAVAGPLERHHRDGMPGETFTCILLEQLRRSRVGDRFFFENGQTGLNRRQVHELRKASMARILCDNTVGLERMQQRAFFLVSDDNPVVPCEQLPVVELMRWRTVEP</sequence>
<dbReference type="PANTHER" id="PTHR11475:SF86">
    <property type="entry name" value="PEROXIDASE"/>
    <property type="match status" value="1"/>
</dbReference>
<feature type="binding site" description="axial binding residue" evidence="2">
    <location>
        <position position="385"/>
    </location>
    <ligand>
        <name>heme b</name>
        <dbReference type="ChEBI" id="CHEBI:60344"/>
    </ligand>
    <ligandPart>
        <name>Fe</name>
        <dbReference type="ChEBI" id="CHEBI:18248"/>
    </ligandPart>
</feature>
<feature type="signal peptide" evidence="3">
    <location>
        <begin position="1"/>
        <end position="38"/>
    </location>
</feature>
<dbReference type="Pfam" id="PF03098">
    <property type="entry name" value="An_peroxidase"/>
    <property type="match status" value="1"/>
</dbReference>
<reference evidence="4 6" key="1">
    <citation type="journal article" date="2010" name="BMC Genomics">
        <title>Combination of measures distinguishes pre-miRNAs from other stem-loops in the genome of the newly sequenced Anopheles darlingi.</title>
        <authorList>
            <person name="Mendes N.D."/>
            <person name="Freitas A.T."/>
            <person name="Vasconcelos A.T."/>
            <person name="Sagot M.F."/>
        </authorList>
    </citation>
    <scope>NUCLEOTIDE SEQUENCE</scope>
</reference>
<dbReference type="FunFam" id="1.10.640.10:FF:000009">
    <property type="entry name" value="Peroxidase, isoform B"/>
    <property type="match status" value="1"/>
</dbReference>
<keyword evidence="1 4" id="KW-0575">Peroxidase</keyword>
<keyword evidence="1 4" id="KW-0560">Oxidoreductase</keyword>
<organism evidence="4">
    <name type="scientific">Anopheles darlingi</name>
    <name type="common">Mosquito</name>
    <dbReference type="NCBI Taxonomy" id="43151"/>
    <lineage>
        <taxon>Eukaryota</taxon>
        <taxon>Metazoa</taxon>
        <taxon>Ecdysozoa</taxon>
        <taxon>Arthropoda</taxon>
        <taxon>Hexapoda</taxon>
        <taxon>Insecta</taxon>
        <taxon>Pterygota</taxon>
        <taxon>Neoptera</taxon>
        <taxon>Endopterygota</taxon>
        <taxon>Diptera</taxon>
        <taxon>Nematocera</taxon>
        <taxon>Culicoidea</taxon>
        <taxon>Culicidae</taxon>
        <taxon>Anophelinae</taxon>
        <taxon>Anopheles</taxon>
    </lineage>
</organism>
<feature type="chain" id="PRO_5010155371" evidence="3">
    <location>
        <begin position="39"/>
        <end position="624"/>
    </location>
</feature>
<dbReference type="OMA" id="FGETEMQ"/>
<reference evidence="4" key="3">
    <citation type="journal article" date="2013" name="Nucleic Acids Res.">
        <title>The genome of Anopheles darlingi, the main neotropical malaria vector.</title>
        <authorList>
            <person name="Marinotti O."/>
            <person name="Cerqueira G.C."/>
            <person name="de Almeida L.G."/>
            <person name="Ferro M.I."/>
            <person name="Loreto E.L."/>
            <person name="Zaha A."/>
            <person name="Teixeira S.M."/>
            <person name="Wespiser A.R."/>
            <person name="Almeida E Silva A."/>
            <person name="Schlindwein A.D."/>
            <person name="Pacheco A.C."/>
            <person name="Silva A.L."/>
            <person name="Graveley B.R."/>
            <person name="Walenz B.P."/>
            <person name="Lima Bde A."/>
            <person name="Ribeiro C.A."/>
            <person name="Nunes-Silva C.G."/>
            <person name="de Carvalho C.R."/>
            <person name="Soares C.M."/>
            <person name="de Menezes C.B."/>
            <person name="Matiolli C."/>
            <person name="Caffrey D."/>
            <person name="Araujo D.A."/>
            <person name="de Oliveira D.M."/>
            <person name="Golenbock D."/>
            <person name="Grisard E.C."/>
            <person name="Fantinatti-Garboggini F."/>
            <person name="de Carvalho F.M."/>
            <person name="Barcellos F.G."/>
            <person name="Prosdocimi F."/>
            <person name="May G."/>
            <person name="Azevedo Junior G.M."/>
            <person name="Guimaraes G.M."/>
            <person name="Goldman G.H."/>
            <person name="Padilha I.Q."/>
            <person name="Batista Jda S."/>
            <person name="Ferro J.A."/>
            <person name="Ribeiro J.M."/>
            <person name="Fietto J.L."/>
            <person name="Dabbas K.M."/>
            <person name="Cerdeira L."/>
            <person name="Agnez-Lima L.F."/>
            <person name="Brocchi M."/>
            <person name="de Carvalho M.O."/>
            <person name="Teixeira Mde M."/>
            <person name="Diniz Maia Mde M."/>
            <person name="Goldman M.H."/>
            <person name="Cruz Schneider M.P."/>
            <person name="Felipe M.S."/>
            <person name="Hungria M."/>
            <person name="Nicolas M.F."/>
            <person name="Pereira M."/>
            <person name="Montes M.A."/>
            <person name="Cantao M.E."/>
            <person name="Vincentz M."/>
            <person name="Rafael M.S."/>
            <person name="Silverman N."/>
            <person name="Stoco P.H."/>
            <person name="Souza R.C."/>
            <person name="Vicentini R."/>
            <person name="Gazzinelli R.T."/>
            <person name="Neves Rde O."/>
            <person name="Silva R."/>
            <person name="Astolfi-Filho S."/>
            <person name="Maciel T.E."/>
            <person name="Urmenyi T.P."/>
            <person name="Tadei W.P."/>
            <person name="Camargo E.P."/>
            <person name="de Vasconcelos A.T."/>
        </authorList>
    </citation>
    <scope>NUCLEOTIDE SEQUENCE</scope>
</reference>
<dbReference type="GO" id="GO:0046872">
    <property type="term" value="F:metal ion binding"/>
    <property type="evidence" value="ECO:0007669"/>
    <property type="project" value="UniProtKB-KW"/>
</dbReference>
<dbReference type="Proteomes" id="UP000000673">
    <property type="component" value="Unassembled WGS sequence"/>
</dbReference>
<evidence type="ECO:0000256" key="1">
    <source>
        <dbReference type="ARBA" id="ARBA00022559"/>
    </source>
</evidence>
<dbReference type="Gene3D" id="1.10.640.10">
    <property type="entry name" value="Haem peroxidase domain superfamily, animal type"/>
    <property type="match status" value="1"/>
</dbReference>
<dbReference type="EnsemblMetazoa" id="ADAC006384-RA">
    <property type="protein sequence ID" value="ADAC006384-PA"/>
    <property type="gene ID" value="ADAC006384"/>
</dbReference>
<dbReference type="SUPFAM" id="SSF48113">
    <property type="entry name" value="Heme-dependent peroxidases"/>
    <property type="match status" value="1"/>
</dbReference>
<dbReference type="GO" id="GO:0004601">
    <property type="term" value="F:peroxidase activity"/>
    <property type="evidence" value="ECO:0007669"/>
    <property type="project" value="UniProtKB-KW"/>
</dbReference>
<dbReference type="EMBL" id="ADMH02001590">
    <property type="protein sequence ID" value="ETN61943.1"/>
    <property type="molecule type" value="Genomic_DNA"/>
</dbReference>
<dbReference type="VEuPathDB" id="VectorBase:ADAR2_005696"/>
<protein>
    <submittedName>
        <fullName evidence="4">Peroxidase</fullName>
    </submittedName>
</protein>
<dbReference type="PRINTS" id="PR00457">
    <property type="entry name" value="ANPEROXIDASE"/>
</dbReference>